<feature type="compositionally biased region" description="Polar residues" evidence="2">
    <location>
        <begin position="982"/>
        <end position="991"/>
    </location>
</feature>
<dbReference type="Pfam" id="PF22936">
    <property type="entry name" value="Pol_BBD"/>
    <property type="match status" value="1"/>
</dbReference>
<keyword evidence="5" id="KW-1185">Reference proteome</keyword>
<organism evidence="4 5">
    <name type="scientific">Tanacetum coccineum</name>
    <dbReference type="NCBI Taxonomy" id="301880"/>
    <lineage>
        <taxon>Eukaryota</taxon>
        <taxon>Viridiplantae</taxon>
        <taxon>Streptophyta</taxon>
        <taxon>Embryophyta</taxon>
        <taxon>Tracheophyta</taxon>
        <taxon>Spermatophyta</taxon>
        <taxon>Magnoliopsida</taxon>
        <taxon>eudicotyledons</taxon>
        <taxon>Gunneridae</taxon>
        <taxon>Pentapetalae</taxon>
        <taxon>asterids</taxon>
        <taxon>campanulids</taxon>
        <taxon>Asterales</taxon>
        <taxon>Asteraceae</taxon>
        <taxon>Asteroideae</taxon>
        <taxon>Anthemideae</taxon>
        <taxon>Anthemidinae</taxon>
        <taxon>Tanacetum</taxon>
    </lineage>
</organism>
<dbReference type="PANTHER" id="PTHR10775">
    <property type="entry name" value="OS08G0208400 PROTEIN"/>
    <property type="match status" value="1"/>
</dbReference>
<evidence type="ECO:0000256" key="2">
    <source>
        <dbReference type="SAM" id="MobiDB-lite"/>
    </source>
</evidence>
<comment type="caution">
    <text evidence="4">The sequence shown here is derived from an EMBL/GenBank/DDBJ whole genome shotgun (WGS) entry which is preliminary data.</text>
</comment>
<feature type="region of interest" description="Disordered" evidence="2">
    <location>
        <begin position="982"/>
        <end position="1005"/>
    </location>
</feature>
<gene>
    <name evidence="4" type="ORF">Tco_0801182</name>
</gene>
<dbReference type="SMART" id="SM00343">
    <property type="entry name" value="ZnF_C2HC"/>
    <property type="match status" value="2"/>
</dbReference>
<evidence type="ECO:0000259" key="3">
    <source>
        <dbReference type="PROSITE" id="PS50158"/>
    </source>
</evidence>
<keyword evidence="1" id="KW-0862">Zinc</keyword>
<dbReference type="InterPro" id="IPR054722">
    <property type="entry name" value="PolX-like_BBD"/>
</dbReference>
<dbReference type="PROSITE" id="PS50158">
    <property type="entry name" value="ZF_CCHC"/>
    <property type="match status" value="1"/>
</dbReference>
<dbReference type="Pfam" id="PF00098">
    <property type="entry name" value="zf-CCHC"/>
    <property type="match status" value="1"/>
</dbReference>
<evidence type="ECO:0000256" key="1">
    <source>
        <dbReference type="PROSITE-ProRule" id="PRU00047"/>
    </source>
</evidence>
<accession>A0ABQ4ZV97</accession>
<name>A0ABQ4ZV97_9ASTR</name>
<feature type="compositionally biased region" description="Low complexity" evidence="2">
    <location>
        <begin position="1018"/>
        <end position="1028"/>
    </location>
</feature>
<dbReference type="InterPro" id="IPR001878">
    <property type="entry name" value="Znf_CCHC"/>
</dbReference>
<keyword evidence="1" id="KW-0863">Zinc-finger</keyword>
<dbReference type="InterPro" id="IPR036875">
    <property type="entry name" value="Znf_CCHC_sf"/>
</dbReference>
<dbReference type="Pfam" id="PF02992">
    <property type="entry name" value="Transposase_21"/>
    <property type="match status" value="2"/>
</dbReference>
<dbReference type="Gene3D" id="4.10.60.10">
    <property type="entry name" value="Zinc finger, CCHC-type"/>
    <property type="match status" value="1"/>
</dbReference>
<feature type="region of interest" description="Disordered" evidence="2">
    <location>
        <begin position="341"/>
        <end position="360"/>
    </location>
</feature>
<reference evidence="4" key="2">
    <citation type="submission" date="2022-01" db="EMBL/GenBank/DDBJ databases">
        <authorList>
            <person name="Yamashiro T."/>
            <person name="Shiraishi A."/>
            <person name="Satake H."/>
            <person name="Nakayama K."/>
        </authorList>
    </citation>
    <scope>NUCLEOTIDE SEQUENCE</scope>
</reference>
<feature type="region of interest" description="Disordered" evidence="2">
    <location>
        <begin position="1437"/>
        <end position="1469"/>
    </location>
</feature>
<feature type="region of interest" description="Disordered" evidence="2">
    <location>
        <begin position="1127"/>
        <end position="1146"/>
    </location>
</feature>
<dbReference type="InterPro" id="IPR004242">
    <property type="entry name" value="Transposase_21"/>
</dbReference>
<dbReference type="Pfam" id="PF14223">
    <property type="entry name" value="Retrotran_gag_2"/>
    <property type="match status" value="1"/>
</dbReference>
<dbReference type="EMBL" id="BQNB010011715">
    <property type="protein sequence ID" value="GJS94214.1"/>
    <property type="molecule type" value="Genomic_DNA"/>
</dbReference>
<feature type="region of interest" description="Disordered" evidence="2">
    <location>
        <begin position="1018"/>
        <end position="1057"/>
    </location>
</feature>
<feature type="region of interest" description="Disordered" evidence="2">
    <location>
        <begin position="591"/>
        <end position="620"/>
    </location>
</feature>
<feature type="domain" description="CCHC-type" evidence="3">
    <location>
        <begin position="699"/>
        <end position="713"/>
    </location>
</feature>
<feature type="compositionally biased region" description="Low complexity" evidence="2">
    <location>
        <begin position="601"/>
        <end position="620"/>
    </location>
</feature>
<reference evidence="4" key="1">
    <citation type="journal article" date="2022" name="Int. J. Mol. Sci.">
        <title>Draft Genome of Tanacetum Coccineum: Genomic Comparison of Closely Related Tanacetum-Family Plants.</title>
        <authorList>
            <person name="Yamashiro T."/>
            <person name="Shiraishi A."/>
            <person name="Nakayama K."/>
            <person name="Satake H."/>
        </authorList>
    </citation>
    <scope>NUCLEOTIDE SEQUENCE</scope>
</reference>
<keyword evidence="1" id="KW-0479">Metal-binding</keyword>
<dbReference type="PANTHER" id="PTHR10775:SF185">
    <property type="entry name" value="OS08G0208400 PROTEIN"/>
    <property type="match status" value="1"/>
</dbReference>
<dbReference type="Proteomes" id="UP001151760">
    <property type="component" value="Unassembled WGS sequence"/>
</dbReference>
<evidence type="ECO:0000313" key="5">
    <source>
        <dbReference type="Proteomes" id="UP001151760"/>
    </source>
</evidence>
<evidence type="ECO:0000313" key="4">
    <source>
        <dbReference type="EMBL" id="GJS94214.1"/>
    </source>
</evidence>
<protein>
    <submittedName>
        <fullName evidence="4">Ribonuclease H-like domain-containing protein</fullName>
    </submittedName>
</protein>
<sequence length="1639" mass="183430">MSDMTACLNNLSYIPLNNEQNEPTQGDIGETSNEPTQAIHNEFEGLYASANEELYLGCDYVTRLDFMAKFTYFKVKGKLIDSIFNKMLEFFQNVFPTTKGYKLPPSYYAIKKTFKMIGSGVRSMMQHPVDGRAWKNFDTKYPDFAKEPRNVRLGLAADGFNPFGNLSQSYSMWPVILTTYNLPPWLCMKESSFMAKPGVKTIDIATCLKFNMRAMVLRTINDFPARSSLSGWSGQGYKACPRCNKDTPSMHVLDGDLPRKFDRDDIMAQLFLWIYLKDYKSCKAHLDPVDKDLQVVSEPPRGLYTRLNIDQNLLVHQIIMSAHDDFSLHDDEELSLHDDASLAGSQPASNKGDAPAKPPQIITTNTLSNIKLPVLQKDDYDTWAMEMEHYLEYIDNEVWKVIQNGNSKKRVTKGKDGVYRVLPPTTQEEQFADEKERKARTLLLMAVPKDHLRRFHGMDDAKEIWAAIKTRFGGNANSKKMQKAVLKQQFEAFTISSKESLEKGYDRFQKLLSQLDALGASVSDEDANHKFLRSLPPAWDSLAMTMRTKKNIDTLSIDDLYNNLSVFEQDIQKTSSSSLTSDNVAFLSQAKASSSKHKPSHNSGSYSSYTTSSSKATPTATPGLADEVIHSFLATNADDVDLIHEDLDQIDDLDLEEMDINWQIAMTAIKIKKFYKKTGRRPRVDGKMHVAFDKRKVECFNCHNTGHFARECKFKGTKDGSRQEANRGQDFKPVRTEKEALMTIDEGQINWVEQTTDEELNHALMAFTVNNEVSMCSKLCLDSFNALKAKYDELQSEFGDQEASLTAHKLAVKKLESQLKASHKQQLSLNEKLHFQANQIFEKDEKLKKYRRIGMKAVKDKDALQKIVDSWFASSKNLWKLVECGMSSTVKMGLGYGIKSNAEVDSRFKQVEYKGVPHPLSGDYTPREQEDIDDSLYEYGKYRPQPQTPSPTVSNASSIVFSICPSNDRNEELGAVSDASSTHYSTCQSNDSEGELGTVTDHSDNDDLVHTIATQKTQPTVPKTTQTVDPSCAQHVKPPRQPIRTPVTSSPIPLNNRQNWNQRMQRDLGAGYSFERKPCFVCGSLSHLIKNCDYYEKKMAREAALKSKRVVHTNDRQATPAWNNTNRVNKANQFNPRPVNVRPNLSTASNTIKTGRVNVNTGNGNVNSASVHVNAGTQVKSGTSRFNTGKQHVNSGSVYVNSVAQIKSAASKVNTGKRYFNSGCDHINTARVNRPVSNKPSPKPSQVKFNSQNKCFTKQSSPVNRPFSRNTAYKSNIYAVKGKMGTAVKTSQDHPLKHMEHRGIFDSGCSGHMTVTGPILKIIKTLKVGSVTFGGSKGSISGKGTIRLGNLVFDDVAFVKELGHFNLFSISQICDKKLNEKPNVQGLGHRWMFDLDYLTDSMNYIPVSLQNQANPAGSKEVIDIDVQTEEAEELLVVSSTSRKAAGSEHNATKKSHSSKEPSSTPISKSADDIMVFRKELDALALKHLGPVPTKTPTSTNPVNTGSGNLNTVKVFEQASKMMRVITDFNNLPDEVDVLANPTLRIHNAHPQSQILGDPNTPVQTRSSLKKITEAHALVSYIQAHQRSNHKDQQHCLFACFLSQFEQESDRSPEDEAGLKLCQEELFQVQASTSMVYLVE</sequence>
<dbReference type="SUPFAM" id="SSF57756">
    <property type="entry name" value="Retrovirus zinc finger-like domains"/>
    <property type="match status" value="1"/>
</dbReference>
<proteinExistence type="predicted"/>